<comment type="caution">
    <text evidence="1">The sequence shown here is derived from an EMBL/GenBank/DDBJ whole genome shotgun (WGS) entry which is preliminary data.</text>
</comment>
<evidence type="ECO:0000313" key="1">
    <source>
        <dbReference type="EMBL" id="GMA29569.1"/>
    </source>
</evidence>
<keyword evidence="2" id="KW-1185">Reference proteome</keyword>
<proteinExistence type="predicted"/>
<evidence type="ECO:0000313" key="2">
    <source>
        <dbReference type="Proteomes" id="UP001157160"/>
    </source>
</evidence>
<dbReference type="Proteomes" id="UP001157160">
    <property type="component" value="Unassembled WGS sequence"/>
</dbReference>
<name>A0AA37UIG8_9MICO</name>
<accession>A0AA37UIG8</accession>
<dbReference type="RefSeq" id="WP_284233809.1">
    <property type="nucleotide sequence ID" value="NZ_BSUL01000001.1"/>
</dbReference>
<dbReference type="AlphaFoldDB" id="A0AA37UIG8"/>
<reference evidence="1 2" key="1">
    <citation type="journal article" date="2014" name="Int. J. Syst. Evol. Microbiol.">
        <title>Complete genome sequence of Corynebacterium casei LMG S-19264T (=DSM 44701T), isolated from a smear-ripened cheese.</title>
        <authorList>
            <consortium name="US DOE Joint Genome Institute (JGI-PGF)"/>
            <person name="Walter F."/>
            <person name="Albersmeier A."/>
            <person name="Kalinowski J."/>
            <person name="Ruckert C."/>
        </authorList>
    </citation>
    <scope>NUCLEOTIDE SEQUENCE [LARGE SCALE GENOMIC DNA]</scope>
    <source>
        <strain evidence="1 2">NBRC 112289</strain>
    </source>
</reference>
<organism evidence="1 2">
    <name type="scientific">Arenivirga flava</name>
    <dbReference type="NCBI Taxonomy" id="1930060"/>
    <lineage>
        <taxon>Bacteria</taxon>
        <taxon>Bacillati</taxon>
        <taxon>Actinomycetota</taxon>
        <taxon>Actinomycetes</taxon>
        <taxon>Micrococcales</taxon>
        <taxon>Microbacteriaceae</taxon>
        <taxon>Arenivirga</taxon>
    </lineage>
</organism>
<sequence>MRREMLAPDLSVRSFQEYTVVRRDGSTLLQVADERGQLLDLGDPGDAPALRLHSW</sequence>
<gene>
    <name evidence="1" type="ORF">GCM10025874_28220</name>
</gene>
<dbReference type="EMBL" id="BSUL01000001">
    <property type="protein sequence ID" value="GMA29569.1"/>
    <property type="molecule type" value="Genomic_DNA"/>
</dbReference>
<protein>
    <submittedName>
        <fullName evidence="1">Uncharacterized protein</fullName>
    </submittedName>
</protein>